<keyword evidence="2 5" id="KW-0963">Cytoplasm</keyword>
<evidence type="ECO:0000256" key="2">
    <source>
        <dbReference type="ARBA" id="ARBA00022490"/>
    </source>
</evidence>
<comment type="caution">
    <text evidence="5">Lacks conserved residue(s) required for the propagation of feature annotation.</text>
</comment>
<gene>
    <name evidence="5 7" type="primary">glyA</name>
    <name evidence="7" type="ORF">ACFFQA_04105</name>
</gene>
<reference evidence="7 8" key="1">
    <citation type="submission" date="2024-09" db="EMBL/GenBank/DDBJ databases">
        <authorList>
            <person name="Sun Q."/>
            <person name="Mori K."/>
        </authorList>
    </citation>
    <scope>NUCLEOTIDE SEQUENCE [LARGE SCALE GENOMIC DNA]</scope>
    <source>
        <strain evidence="7 8">TBRC 7907</strain>
    </source>
</reference>
<comment type="similarity">
    <text evidence="5">Belongs to the SHMT family.</text>
</comment>
<dbReference type="InterPro" id="IPR015424">
    <property type="entry name" value="PyrdxlP-dep_Trfase"/>
</dbReference>
<feature type="binding site" evidence="5">
    <location>
        <begin position="126"/>
        <end position="128"/>
    </location>
    <ligand>
        <name>(6S)-5,6,7,8-tetrahydrofolate</name>
        <dbReference type="ChEBI" id="CHEBI:57453"/>
    </ligand>
</feature>
<comment type="subunit">
    <text evidence="5">Homodimer.</text>
</comment>
<comment type="caution">
    <text evidence="7">The sequence shown here is derived from an EMBL/GenBank/DDBJ whole genome shotgun (WGS) entry which is preliminary data.</text>
</comment>
<dbReference type="GO" id="GO:0004372">
    <property type="term" value="F:glycine hydroxymethyltransferase activity"/>
    <property type="evidence" value="ECO:0007669"/>
    <property type="project" value="UniProtKB-EC"/>
</dbReference>
<comment type="subcellular location">
    <subcellularLocation>
        <location evidence="5">Cytoplasm</location>
    </subcellularLocation>
</comment>
<evidence type="ECO:0000256" key="4">
    <source>
        <dbReference type="ARBA" id="ARBA00022898"/>
    </source>
</evidence>
<comment type="pathway">
    <text evidence="5">One-carbon metabolism; tetrahydrofolate interconversion.</text>
</comment>
<dbReference type="Gene3D" id="3.40.640.10">
    <property type="entry name" value="Type I PLP-dependent aspartate aminotransferase-like (Major domain)"/>
    <property type="match status" value="1"/>
</dbReference>
<dbReference type="Proteomes" id="UP001589693">
    <property type="component" value="Unassembled WGS sequence"/>
</dbReference>
<sequence>MHEPAIPTLTAADPQVAELVQAEARRQFDKVRLIASENYVSTAVLEATGSVLTNKYSEGYAGRRYYEGQQVIDQVELLAVARAKELFGVDHANVQPYSGSPANLAVYLAFLEPGEKVMGMALPMGGHLTHGWNVSATGKWFQSVRYGVRRETGRVDMDEVRDLALAERPKVIFCGGTAIPRTIDFPAFAAIAEEVGAVLVADIAHIAGLVAGGAHPSPVGHAPVITTTTHKTLRGPRGAMVLTDAEHAKAIDKAVFPGLQGGPHNHTTAAIAVALGEALTPDFRTYAHAIVANAQALAAALVERGFDLVSGGTDNHLILIDLTSKELGGKPAAQALDRAGVELNYNAVPFDSRKPFDPSGIRLGTAAITTRGLGVEQMPQVAAWIDRAVAAAGDDAELDRIGREVAELMAAYPMPGWA</sequence>
<keyword evidence="5 7" id="KW-0808">Transferase</keyword>
<evidence type="ECO:0000256" key="1">
    <source>
        <dbReference type="ARBA" id="ARBA00001933"/>
    </source>
</evidence>
<keyword evidence="4 5" id="KW-0663">Pyridoxal phosphate</keyword>
<dbReference type="EMBL" id="JBHLZU010000003">
    <property type="protein sequence ID" value="MFB9903114.1"/>
    <property type="molecule type" value="Genomic_DNA"/>
</dbReference>
<feature type="modified residue" description="N6-(pyridoxal phosphate)lysine" evidence="5">
    <location>
        <position position="231"/>
    </location>
</feature>
<accession>A0ABV5ZQD7</accession>
<dbReference type="EC" id="2.1.2.1" evidence="5"/>
<evidence type="ECO:0000259" key="6">
    <source>
        <dbReference type="Pfam" id="PF00464"/>
    </source>
</evidence>
<comment type="pathway">
    <text evidence="5">Amino-acid biosynthesis; glycine biosynthesis; glycine from L-serine: step 1/1.</text>
</comment>
<dbReference type="NCBIfam" id="NF000586">
    <property type="entry name" value="PRK00011.1"/>
    <property type="match status" value="1"/>
</dbReference>
<dbReference type="Gene3D" id="3.90.1150.10">
    <property type="entry name" value="Aspartate Aminotransferase, domain 1"/>
    <property type="match status" value="1"/>
</dbReference>
<feature type="domain" description="Serine hydroxymethyltransferase-like" evidence="6">
    <location>
        <begin position="10"/>
        <end position="385"/>
    </location>
</feature>
<dbReference type="CDD" id="cd00378">
    <property type="entry name" value="SHMT"/>
    <property type="match status" value="1"/>
</dbReference>
<comment type="cofactor">
    <cofactor evidence="1 5">
        <name>pyridoxal 5'-phosphate</name>
        <dbReference type="ChEBI" id="CHEBI:597326"/>
    </cofactor>
</comment>
<evidence type="ECO:0000256" key="5">
    <source>
        <dbReference type="HAMAP-Rule" id="MF_00051"/>
    </source>
</evidence>
<keyword evidence="3 5" id="KW-0028">Amino-acid biosynthesis</keyword>
<evidence type="ECO:0000313" key="7">
    <source>
        <dbReference type="EMBL" id="MFB9903114.1"/>
    </source>
</evidence>
<keyword evidence="8" id="KW-1185">Reference proteome</keyword>
<feature type="site" description="Plays an important role in substrate specificity" evidence="5">
    <location>
        <position position="230"/>
    </location>
</feature>
<keyword evidence="5" id="KW-0554">One-carbon metabolism</keyword>
<dbReference type="InterPro" id="IPR015421">
    <property type="entry name" value="PyrdxlP-dep_Trfase_major"/>
</dbReference>
<dbReference type="PIRSF" id="PIRSF000412">
    <property type="entry name" value="SHMT"/>
    <property type="match status" value="1"/>
</dbReference>
<dbReference type="InterPro" id="IPR015422">
    <property type="entry name" value="PyrdxlP-dep_Trfase_small"/>
</dbReference>
<dbReference type="InterPro" id="IPR049943">
    <property type="entry name" value="Ser_HO-MeTrfase-like"/>
</dbReference>
<dbReference type="SUPFAM" id="SSF53383">
    <property type="entry name" value="PLP-dependent transferases"/>
    <property type="match status" value="1"/>
</dbReference>
<dbReference type="PANTHER" id="PTHR11680:SF50">
    <property type="entry name" value="SERINE HYDROXYMETHYLTRANSFERASE"/>
    <property type="match status" value="1"/>
</dbReference>
<protein>
    <recommendedName>
        <fullName evidence="5">Serine hydroxymethyltransferase</fullName>
        <shortName evidence="5">SHMT</shortName>
        <shortName evidence="5">Serine methylase</shortName>
        <ecNumber evidence="5">2.1.2.1</ecNumber>
    </recommendedName>
</protein>
<organism evidence="7 8">
    <name type="scientific">Allokutzneria oryzae</name>
    <dbReference type="NCBI Taxonomy" id="1378989"/>
    <lineage>
        <taxon>Bacteria</taxon>
        <taxon>Bacillati</taxon>
        <taxon>Actinomycetota</taxon>
        <taxon>Actinomycetes</taxon>
        <taxon>Pseudonocardiales</taxon>
        <taxon>Pseudonocardiaceae</taxon>
        <taxon>Allokutzneria</taxon>
    </lineage>
</organism>
<dbReference type="PANTHER" id="PTHR11680">
    <property type="entry name" value="SERINE HYDROXYMETHYLTRANSFERASE"/>
    <property type="match status" value="1"/>
</dbReference>
<dbReference type="Pfam" id="PF00464">
    <property type="entry name" value="SHMT"/>
    <property type="match status" value="1"/>
</dbReference>
<dbReference type="RefSeq" id="WP_377850247.1">
    <property type="nucleotide sequence ID" value="NZ_JBHLZU010000003.1"/>
</dbReference>
<name>A0ABV5ZQD7_9PSEU</name>
<proteinExistence type="inferred from homology"/>
<dbReference type="HAMAP" id="MF_00051">
    <property type="entry name" value="SHMT"/>
    <property type="match status" value="1"/>
</dbReference>
<evidence type="ECO:0000313" key="8">
    <source>
        <dbReference type="Proteomes" id="UP001589693"/>
    </source>
</evidence>
<evidence type="ECO:0000256" key="3">
    <source>
        <dbReference type="ARBA" id="ARBA00022605"/>
    </source>
</evidence>
<comment type="function">
    <text evidence="5">Catalyzes the reversible interconversion of serine and glycine with tetrahydrofolate (THF) serving as the one-carbon carrier. This reaction serves as the major source of one-carbon groups required for the biosynthesis of purines, thymidylate, methionine, and other important biomolecules. Also exhibits THF-independent aldolase activity toward beta-hydroxyamino acids, producing glycine and aldehydes, via a retro-aldol mechanism.</text>
</comment>
<dbReference type="InterPro" id="IPR001085">
    <property type="entry name" value="Ser_HO-MeTrfase"/>
</dbReference>
<dbReference type="InterPro" id="IPR039429">
    <property type="entry name" value="SHMT-like_dom"/>
</dbReference>
<comment type="catalytic activity">
    <reaction evidence="5">
        <text>(6R)-5,10-methylene-5,6,7,8-tetrahydrofolate + glycine + H2O = (6S)-5,6,7,8-tetrahydrofolate + L-serine</text>
        <dbReference type="Rhea" id="RHEA:15481"/>
        <dbReference type="ChEBI" id="CHEBI:15377"/>
        <dbReference type="ChEBI" id="CHEBI:15636"/>
        <dbReference type="ChEBI" id="CHEBI:33384"/>
        <dbReference type="ChEBI" id="CHEBI:57305"/>
        <dbReference type="ChEBI" id="CHEBI:57453"/>
        <dbReference type="EC" id="2.1.2.1"/>
    </reaction>
</comment>
<feature type="binding site" evidence="5">
    <location>
        <position position="122"/>
    </location>
    <ligand>
        <name>(6S)-5,6,7,8-tetrahydrofolate</name>
        <dbReference type="ChEBI" id="CHEBI:57453"/>
    </ligand>
</feature>